<sequence>MRDLTDDRIREHLGAYFQVPVPAEQDRVSSFDYCFNHFQAFRERGEAARLASPEVLELSCLHLGFYLASWGMMRGSSELLQRSLRHLVPVLEVIAATPDDLWTLDVPDYTPEAGARLLALEEQIRRALGGTREATQTLSMKVMLGVFGNVPAFDTNFCAGSGLRVLSARAVSDLRDFHTRHAGALAQSIYTRDFLTGAFTGRRYPQAKLLDMVFFLEGAAAVNSA</sequence>
<gene>
    <name evidence="1" type="ORF">J2Y00_002825</name>
</gene>
<comment type="caution">
    <text evidence="1">The sequence shown here is derived from an EMBL/GenBank/DDBJ whole genome shotgun (WGS) entry which is preliminary data.</text>
</comment>
<evidence type="ECO:0000313" key="2">
    <source>
        <dbReference type="Proteomes" id="UP001185331"/>
    </source>
</evidence>
<name>A0AAE4BLP4_9DEIO</name>
<protein>
    <submittedName>
        <fullName evidence="1">Uncharacterized protein</fullName>
    </submittedName>
</protein>
<dbReference type="EMBL" id="JAVDQK010000006">
    <property type="protein sequence ID" value="MDR6219228.1"/>
    <property type="molecule type" value="Genomic_DNA"/>
</dbReference>
<accession>A0AAE4BLP4</accession>
<organism evidence="1 2">
    <name type="scientific">Deinococcus soli</name>
    <name type="common">ex Cha et al. 2016</name>
    <dbReference type="NCBI Taxonomy" id="1309411"/>
    <lineage>
        <taxon>Bacteria</taxon>
        <taxon>Thermotogati</taxon>
        <taxon>Deinococcota</taxon>
        <taxon>Deinococci</taxon>
        <taxon>Deinococcales</taxon>
        <taxon>Deinococcaceae</taxon>
        <taxon>Deinococcus</taxon>
    </lineage>
</organism>
<proteinExistence type="predicted"/>
<evidence type="ECO:0000313" key="1">
    <source>
        <dbReference type="EMBL" id="MDR6219228.1"/>
    </source>
</evidence>
<dbReference type="RefSeq" id="WP_309855415.1">
    <property type="nucleotide sequence ID" value="NZ_JAVDQJ010000006.1"/>
</dbReference>
<dbReference type="AlphaFoldDB" id="A0AAE4BLP4"/>
<reference evidence="1" key="1">
    <citation type="submission" date="2023-07" db="EMBL/GenBank/DDBJ databases">
        <title>Sorghum-associated microbial communities from plants grown in Nebraska, USA.</title>
        <authorList>
            <person name="Schachtman D."/>
        </authorList>
    </citation>
    <scope>NUCLEOTIDE SEQUENCE</scope>
    <source>
        <strain evidence="1">BE330</strain>
    </source>
</reference>
<dbReference type="Proteomes" id="UP001185331">
    <property type="component" value="Unassembled WGS sequence"/>
</dbReference>